<dbReference type="KEGG" id="cel:CELE_ZC204.1"/>
<dbReference type="EMBL" id="BX284602">
    <property type="protein sequence ID" value="CCD63681.1"/>
    <property type="molecule type" value="Genomic_DNA"/>
</dbReference>
<dbReference type="GeneID" id="191108"/>
<dbReference type="InterPro" id="IPR003677">
    <property type="entry name" value="ANIS5_cation-bd"/>
</dbReference>
<evidence type="ECO:0000313" key="5">
    <source>
        <dbReference type="WormBase" id="ZC204.1"/>
    </source>
</evidence>
<dbReference type="FunCoup" id="P91548">
    <property type="interactions" value="83"/>
</dbReference>
<dbReference type="Proteomes" id="UP000001940">
    <property type="component" value="Chromosome II"/>
</dbReference>
<dbReference type="AGR" id="WB:WBGene00022553"/>
<dbReference type="InParanoid" id="P91548"/>
<evidence type="ECO:0000313" key="3">
    <source>
        <dbReference type="EMBL" id="CCD63681.1"/>
    </source>
</evidence>
<gene>
    <name evidence="3 5" type="primary">srlf-29</name>
    <name evidence="3" type="ORF">CELE_ZC204.1</name>
    <name evidence="5" type="ORF">ZC204.1</name>
</gene>
<sequence>MHKIILYFLVLAAILDVGLASYDSPRFLRNQPRSVQQGYYAIANNTQLSLNQKQMELRQWAQGHNLLNQYITFDQKQSQQELQMNQATDRIISQLPSVKSQLKAILDQDNLTGAQIQQAVGQLAGRYPQQLATLMFIREDIQKQFTEDY</sequence>
<feature type="signal peptide" evidence="1">
    <location>
        <begin position="1"/>
        <end position="20"/>
    </location>
</feature>
<feature type="domain" description="SXP/RAL-2 family protein Ani s 5-like cation-binding" evidence="2">
    <location>
        <begin position="35"/>
        <end position="141"/>
    </location>
</feature>
<feature type="chain" id="PRO_5004161799" evidence="1">
    <location>
        <begin position="21"/>
        <end position="149"/>
    </location>
</feature>
<keyword evidence="1" id="KW-0732">Signal</keyword>
<dbReference type="PaxDb" id="6239-ZC204.1"/>
<dbReference type="PIR" id="T25963">
    <property type="entry name" value="T25963"/>
</dbReference>
<reference evidence="3 4" key="1">
    <citation type="journal article" date="1998" name="Science">
        <title>Genome sequence of the nematode C. elegans: a platform for investigating biology.</title>
        <authorList>
            <consortium name="The C. elegans sequencing consortium"/>
            <person name="Sulson J.E."/>
            <person name="Waterston R."/>
        </authorList>
    </citation>
    <scope>NUCLEOTIDE SEQUENCE [LARGE SCALE GENOMIC DNA]</scope>
    <source>
        <strain evidence="3 4">Bristol N2</strain>
    </source>
</reference>
<organism evidence="3 4">
    <name type="scientific">Caenorhabditis elegans</name>
    <dbReference type="NCBI Taxonomy" id="6239"/>
    <lineage>
        <taxon>Eukaryota</taxon>
        <taxon>Metazoa</taxon>
        <taxon>Ecdysozoa</taxon>
        <taxon>Nematoda</taxon>
        <taxon>Chromadorea</taxon>
        <taxon>Rhabditida</taxon>
        <taxon>Rhabditina</taxon>
        <taxon>Rhabditomorpha</taxon>
        <taxon>Rhabditoidea</taxon>
        <taxon>Rhabditidae</taxon>
        <taxon>Peloderinae</taxon>
        <taxon>Caenorhabditis</taxon>
    </lineage>
</organism>
<dbReference type="PhylomeDB" id="P91548"/>
<name>P91548_CAEEL</name>
<dbReference type="STRING" id="6239.ZC204.1.1"/>
<dbReference type="HOGENOM" id="CLU_1779095_0_0_1"/>
<dbReference type="UCSC" id="ZC204.1">
    <property type="organism name" value="c. elegans"/>
</dbReference>
<proteinExistence type="predicted"/>
<dbReference type="Pfam" id="PF02520">
    <property type="entry name" value="ANIS5_cation-bd"/>
    <property type="match status" value="1"/>
</dbReference>
<dbReference type="PANTHER" id="PTHR21593:SF8">
    <property type="entry name" value="DUF148 DOMAIN-CONTAINING PROTEIN-RELATED"/>
    <property type="match status" value="1"/>
</dbReference>
<dbReference type="InterPro" id="IPR052823">
    <property type="entry name" value="SXP/RAL-2_related"/>
</dbReference>
<accession>P91548</accession>
<evidence type="ECO:0000313" key="4">
    <source>
        <dbReference type="Proteomes" id="UP000001940"/>
    </source>
</evidence>
<protein>
    <submittedName>
        <fullName evidence="3">SXP/RAL-2 family protein Ani s 5-like cation-binding domain-containing protein</fullName>
    </submittedName>
</protein>
<dbReference type="PANTHER" id="PTHR21593">
    <property type="entry name" value="PRION-LIKE- Q/N-RICH -DOMAIN-BEARING PROTEIN PROTEIN"/>
    <property type="match status" value="1"/>
</dbReference>
<evidence type="ECO:0000256" key="1">
    <source>
        <dbReference type="SAM" id="SignalP"/>
    </source>
</evidence>
<dbReference type="SMR" id="P91548"/>
<dbReference type="AlphaFoldDB" id="P91548"/>
<dbReference type="OrthoDB" id="5868832at2759"/>
<dbReference type="CTD" id="191108"/>
<evidence type="ECO:0000259" key="2">
    <source>
        <dbReference type="Pfam" id="PF02520"/>
    </source>
</evidence>
<dbReference type="RefSeq" id="NP_001367463.1">
    <property type="nucleotide sequence ID" value="NM_001381331.2"/>
</dbReference>
<dbReference type="WormBase" id="ZC204.1">
    <property type="protein sequence ID" value="CE15084"/>
    <property type="gene ID" value="WBGene00022553"/>
    <property type="gene designation" value="srlf-29"/>
</dbReference>
<keyword evidence="4" id="KW-1185">Reference proteome</keyword>